<dbReference type="RefSeq" id="WP_199023775.1">
    <property type="nucleotide sequence ID" value="NZ_JAELVR010000003.1"/>
</dbReference>
<dbReference type="EMBL" id="JAELVR010000003">
    <property type="protein sequence ID" value="MBJ6370988.1"/>
    <property type="molecule type" value="Genomic_DNA"/>
</dbReference>
<reference evidence="2" key="1">
    <citation type="submission" date="2020-12" db="EMBL/GenBank/DDBJ databases">
        <title>Sedimentitalea sp. nov., isolated from sand in Incheon.</title>
        <authorList>
            <person name="Kim W."/>
        </authorList>
    </citation>
    <scope>NUCLEOTIDE SEQUENCE</scope>
    <source>
        <strain evidence="2">CAU 1593</strain>
    </source>
</reference>
<dbReference type="AlphaFoldDB" id="A0A8J7J8Q6"/>
<protein>
    <recommendedName>
        <fullName evidence="4">Cytochrome C oxidase assembly protein</fullName>
    </recommendedName>
</protein>
<dbReference type="Proteomes" id="UP000619079">
    <property type="component" value="Unassembled WGS sequence"/>
</dbReference>
<evidence type="ECO:0008006" key="4">
    <source>
        <dbReference type="Google" id="ProtNLM"/>
    </source>
</evidence>
<sequence length="53" mass="5857">MSIKTTHELHQRRFGRNLGVALVLVGFIAVVFGLTVAKVTSGDFEMPRAEEIN</sequence>
<comment type="caution">
    <text evidence="2">The sequence shown here is derived from an EMBL/GenBank/DDBJ whole genome shotgun (WGS) entry which is preliminary data.</text>
</comment>
<keyword evidence="3" id="KW-1185">Reference proteome</keyword>
<organism evidence="2 3">
    <name type="scientific">Sedimentitalea arenosa</name>
    <dbReference type="NCBI Taxonomy" id="2798803"/>
    <lineage>
        <taxon>Bacteria</taxon>
        <taxon>Pseudomonadati</taxon>
        <taxon>Pseudomonadota</taxon>
        <taxon>Alphaproteobacteria</taxon>
        <taxon>Rhodobacterales</taxon>
        <taxon>Paracoccaceae</taxon>
        <taxon>Sedimentitalea</taxon>
    </lineage>
</organism>
<evidence type="ECO:0000313" key="3">
    <source>
        <dbReference type="Proteomes" id="UP000619079"/>
    </source>
</evidence>
<keyword evidence="1" id="KW-0472">Membrane</keyword>
<gene>
    <name evidence="2" type="ORF">JF290_05580</name>
</gene>
<feature type="transmembrane region" description="Helical" evidence="1">
    <location>
        <begin position="20"/>
        <end position="37"/>
    </location>
</feature>
<keyword evidence="1" id="KW-0812">Transmembrane</keyword>
<name>A0A8J7J8Q6_9RHOB</name>
<accession>A0A8J7J8Q6</accession>
<evidence type="ECO:0000256" key="1">
    <source>
        <dbReference type="SAM" id="Phobius"/>
    </source>
</evidence>
<evidence type="ECO:0000313" key="2">
    <source>
        <dbReference type="EMBL" id="MBJ6370988.1"/>
    </source>
</evidence>
<keyword evidence="1" id="KW-1133">Transmembrane helix</keyword>
<proteinExistence type="predicted"/>